<evidence type="ECO:0000256" key="1">
    <source>
        <dbReference type="SAM" id="Phobius"/>
    </source>
</evidence>
<name>S6B1Z1_RHOER</name>
<keyword evidence="1" id="KW-1133">Transmembrane helix</keyword>
<proteinExistence type="predicted"/>
<gene>
    <name evidence="2" type="primary">rauJ</name>
</gene>
<dbReference type="EMBL" id="AB694012">
    <property type="protein sequence ID" value="BAN59744.1"/>
    <property type="molecule type" value="Genomic_DNA"/>
</dbReference>
<feature type="transmembrane region" description="Helical" evidence="1">
    <location>
        <begin position="372"/>
        <end position="390"/>
    </location>
</feature>
<feature type="transmembrane region" description="Helical" evidence="1">
    <location>
        <begin position="16"/>
        <end position="35"/>
    </location>
</feature>
<feature type="transmembrane region" description="Helical" evidence="1">
    <location>
        <begin position="282"/>
        <end position="303"/>
    </location>
</feature>
<feature type="transmembrane region" description="Helical" evidence="1">
    <location>
        <begin position="56"/>
        <end position="77"/>
    </location>
</feature>
<keyword evidence="1" id="KW-0812">Transmembrane</keyword>
<keyword evidence="1" id="KW-0472">Membrane</keyword>
<protein>
    <submittedName>
        <fullName evidence="2">Uncharacterized protein</fullName>
    </submittedName>
</protein>
<feature type="transmembrane region" description="Helical" evidence="1">
    <location>
        <begin position="166"/>
        <end position="188"/>
    </location>
</feature>
<evidence type="ECO:0000313" key="2">
    <source>
        <dbReference type="EMBL" id="BAN59744.1"/>
    </source>
</evidence>
<feature type="transmembrane region" description="Helical" evidence="1">
    <location>
        <begin position="200"/>
        <end position="227"/>
    </location>
</feature>
<sequence length="425" mass="45319">MADLSESVSRNQSSPLTGTILTTILLLSALIYSFFKFRNAAICIKWGQRFASLRDALAGLGIAVVLFISFLSLVAGIELSRTGSNFAAILAIAILCASLILHLLTKSVVIQNQPTRSPLKNSALNLLGRSILPATEALTDEIRHSISNILQFLIGDWLTGRWQRRVLLPIAGVGTAILAVAAGIQTIVTPELDGMNAGSVLTIFGISIVFTISVPATSTWVVLALATGRPRVFASLKRLGECAGAGTAGGLFVGCLSFYYLHFIATSAVPSSQATVAAFVNLSILGAVIGYVAGLFIVLFDIVSSTNVPILGTLAVPTLLSIATLVTNSVASPKSVLTQLIEGLEYTDIKSEWARQLVVAKTDVLTDFITDGWYTASIFIISGIFAITNLRQLYPSNRDRSIENQIERVPMESSDHSRYDTKPGG</sequence>
<feature type="transmembrane region" description="Helical" evidence="1">
    <location>
        <begin position="83"/>
        <end position="104"/>
    </location>
</feature>
<feature type="transmembrane region" description="Helical" evidence="1">
    <location>
        <begin position="310"/>
        <end position="331"/>
    </location>
</feature>
<organism evidence="2">
    <name type="scientific">Rhodococcus erythropolis</name>
    <name type="common">Arthrobacter picolinophilus</name>
    <dbReference type="NCBI Taxonomy" id="1833"/>
    <lineage>
        <taxon>Bacteria</taxon>
        <taxon>Bacillati</taxon>
        <taxon>Actinomycetota</taxon>
        <taxon>Actinomycetes</taxon>
        <taxon>Mycobacteriales</taxon>
        <taxon>Nocardiaceae</taxon>
        <taxon>Rhodococcus</taxon>
        <taxon>Rhodococcus erythropolis group</taxon>
    </lineage>
</organism>
<reference evidence="2" key="1">
    <citation type="journal article" date="2013" name="ChemBioChem">
        <title>Cloning and Heterologous Expression of the Aurachin RE Biosynthesis Gene Cluster Afford a New Cytochrome P450 for Quinoline N-Hydroxylation.</title>
        <authorList>
            <person name="Kitagawa W."/>
            <person name="Ozaki T."/>
            <person name="Nishioka T."/>
            <person name="Yasutake Y."/>
            <person name="Hata M."/>
            <person name="Nishiyama M."/>
            <person name="Kuzuyama T."/>
            <person name="Tamura T."/>
        </authorList>
    </citation>
    <scope>NUCLEOTIDE SEQUENCE</scope>
    <source>
        <strain evidence="2">JCM 6824</strain>
    </source>
</reference>
<feature type="transmembrane region" description="Helical" evidence="1">
    <location>
        <begin position="239"/>
        <end position="262"/>
    </location>
</feature>
<accession>S6B1Z1</accession>
<dbReference type="AlphaFoldDB" id="S6B1Z1"/>